<dbReference type="GO" id="GO:0045087">
    <property type="term" value="P:innate immune response"/>
    <property type="evidence" value="ECO:0007669"/>
    <property type="project" value="UniProtKB-KW"/>
</dbReference>
<dbReference type="SUPFAM" id="SSF46934">
    <property type="entry name" value="UBA-like"/>
    <property type="match status" value="1"/>
</dbReference>
<gene>
    <name evidence="7" type="ORF">TMSB3V08_LOCUS975</name>
</gene>
<dbReference type="InterPro" id="IPR009060">
    <property type="entry name" value="UBA-like_sf"/>
</dbReference>
<keyword evidence="3" id="KW-0391">Immunity</keyword>
<reference evidence="7" key="1">
    <citation type="submission" date="2020-11" db="EMBL/GenBank/DDBJ databases">
        <authorList>
            <person name="Tran Van P."/>
        </authorList>
    </citation>
    <scope>NUCLEOTIDE SEQUENCE</scope>
</reference>
<feature type="domain" description="CUE" evidence="6">
    <location>
        <begin position="263"/>
        <end position="308"/>
    </location>
</feature>
<dbReference type="GO" id="GO:0006511">
    <property type="term" value="P:ubiquitin-dependent protein catabolic process"/>
    <property type="evidence" value="ECO:0007669"/>
    <property type="project" value="TreeGrafter"/>
</dbReference>
<organism evidence="7">
    <name type="scientific">Timema monikensis</name>
    <dbReference type="NCBI Taxonomy" id="170555"/>
    <lineage>
        <taxon>Eukaryota</taxon>
        <taxon>Metazoa</taxon>
        <taxon>Ecdysozoa</taxon>
        <taxon>Arthropoda</taxon>
        <taxon>Hexapoda</taxon>
        <taxon>Insecta</taxon>
        <taxon>Pterygota</taxon>
        <taxon>Neoptera</taxon>
        <taxon>Polyneoptera</taxon>
        <taxon>Phasmatodea</taxon>
        <taxon>Timematodea</taxon>
        <taxon>Timematoidea</taxon>
        <taxon>Timematidae</taxon>
        <taxon>Timema</taxon>
    </lineage>
</organism>
<dbReference type="Pfam" id="PF00168">
    <property type="entry name" value="C2"/>
    <property type="match status" value="2"/>
</dbReference>
<dbReference type="SUPFAM" id="SSF49562">
    <property type="entry name" value="C2 domain (Calcium/lipid-binding domain, CaLB)"/>
    <property type="match status" value="2"/>
</dbReference>
<evidence type="ECO:0000256" key="4">
    <source>
        <dbReference type="ARBA" id="ARBA00023006"/>
    </source>
</evidence>
<dbReference type="AlphaFoldDB" id="A0A7R9DYA5"/>
<dbReference type="GO" id="GO:0043130">
    <property type="term" value="F:ubiquitin binding"/>
    <property type="evidence" value="ECO:0007669"/>
    <property type="project" value="InterPro"/>
</dbReference>
<dbReference type="GO" id="GO:0006914">
    <property type="term" value="P:autophagy"/>
    <property type="evidence" value="ECO:0007669"/>
    <property type="project" value="UniProtKB-KW"/>
</dbReference>
<dbReference type="GO" id="GO:0005737">
    <property type="term" value="C:cytoplasm"/>
    <property type="evidence" value="ECO:0007669"/>
    <property type="project" value="TreeGrafter"/>
</dbReference>
<comment type="similarity">
    <text evidence="1">Belongs to the tollip family.</text>
</comment>
<sequence length="526" mass="58022">MNQGMTCMDPYVRLRVGHCVYETHTDPKGGKSPRWNRTKANMSAVEKNAERRKRVFVGNLPADFLRITAASQHQQEAADQQAALALQQQMVGVTYAQNAAGRLSITVAQAKLVKNYGMTRMDPYVRLRVGHCVYETHTDPNGGKSPSLLPQGVTHIYVEIYDECSFTMDELIAWARIPIPRAVMTGETFDDWYPLTGKQGEGVEGMINLVLSYSTAPATPYLYPSVAPMVMVPTPLYGMRPTYPPVTVQYGPPQPQPQMQPIQAEEELKQIEEMFPNMDKEVVKSVYEANRGPFLAPQLTSELLALEVIALELFALEVIAPELLALEGIVPELFVPELITPQLLALEVIAPELLTLEGIVPELFVPELITPQLLALEVIALELLALKVIVLELLAIEVIVLELLALEVITPELLALEGIVPELFVPELITPQLLALEVIAQELLALEVIALELFVPELITPQLLALEVIALELLALEVIVLELLALEVIVLELLALEVIAPELLALEGIAPELFVPELITPQLLTI</sequence>
<evidence type="ECO:0000256" key="5">
    <source>
        <dbReference type="ARBA" id="ARBA00023198"/>
    </source>
</evidence>
<dbReference type="Pfam" id="PF02845">
    <property type="entry name" value="CUE"/>
    <property type="match status" value="1"/>
</dbReference>
<evidence type="ECO:0000256" key="2">
    <source>
        <dbReference type="ARBA" id="ARBA00022588"/>
    </source>
</evidence>
<keyword evidence="5" id="KW-0395">Inflammatory response</keyword>
<keyword evidence="2" id="KW-0399">Innate immunity</keyword>
<evidence type="ECO:0000256" key="1">
    <source>
        <dbReference type="ARBA" id="ARBA00009278"/>
    </source>
</evidence>
<name>A0A7R9DYA5_9NEOP</name>
<dbReference type="Gene3D" id="1.10.8.10">
    <property type="entry name" value="DNA helicase RuvA subunit, C-terminal domain"/>
    <property type="match status" value="1"/>
</dbReference>
<evidence type="ECO:0000259" key="6">
    <source>
        <dbReference type="PROSITE" id="PS51140"/>
    </source>
</evidence>
<dbReference type="PANTHER" id="PTHR16461:SF5">
    <property type="entry name" value="TOLL-INTERACTING PROTEIN"/>
    <property type="match status" value="1"/>
</dbReference>
<dbReference type="PANTHER" id="PTHR16461">
    <property type="entry name" value="TOLL-INTERACTING PROTEIN"/>
    <property type="match status" value="1"/>
</dbReference>
<protein>
    <recommendedName>
        <fullName evidence="6">CUE domain-containing protein</fullName>
    </recommendedName>
</protein>
<dbReference type="CDD" id="cd04016">
    <property type="entry name" value="C2_Tollip"/>
    <property type="match status" value="1"/>
</dbReference>
<dbReference type="InterPro" id="IPR000008">
    <property type="entry name" value="C2_dom"/>
</dbReference>
<proteinExistence type="inferred from homology"/>
<dbReference type="EMBL" id="OB792740">
    <property type="protein sequence ID" value="CAD7424007.1"/>
    <property type="molecule type" value="Genomic_DNA"/>
</dbReference>
<dbReference type="PROSITE" id="PS51140">
    <property type="entry name" value="CUE"/>
    <property type="match status" value="1"/>
</dbReference>
<dbReference type="GO" id="GO:0031624">
    <property type="term" value="F:ubiquitin conjugating enzyme binding"/>
    <property type="evidence" value="ECO:0007669"/>
    <property type="project" value="TreeGrafter"/>
</dbReference>
<dbReference type="InterPro" id="IPR003892">
    <property type="entry name" value="CUE"/>
</dbReference>
<dbReference type="InterPro" id="IPR037301">
    <property type="entry name" value="Tollip_C2"/>
</dbReference>
<evidence type="ECO:0000313" key="7">
    <source>
        <dbReference type="EMBL" id="CAD7424007.1"/>
    </source>
</evidence>
<dbReference type="InterPro" id="IPR035892">
    <property type="entry name" value="C2_domain_sf"/>
</dbReference>
<keyword evidence="4" id="KW-0072">Autophagy</keyword>
<accession>A0A7R9DYA5</accession>
<dbReference type="Gene3D" id="2.60.40.150">
    <property type="entry name" value="C2 domain"/>
    <property type="match status" value="1"/>
</dbReference>
<evidence type="ECO:0000256" key="3">
    <source>
        <dbReference type="ARBA" id="ARBA00022859"/>
    </source>
</evidence>